<gene>
    <name evidence="4" type="ORF">HMPREF1544_09510</name>
</gene>
<protein>
    <recommendedName>
        <fullName evidence="3">Reverse transcriptase domain-containing protein</fullName>
    </recommendedName>
</protein>
<dbReference type="InterPro" id="IPR036691">
    <property type="entry name" value="Endo/exonu/phosph_ase_sf"/>
</dbReference>
<evidence type="ECO:0000256" key="1">
    <source>
        <dbReference type="SAM" id="Coils"/>
    </source>
</evidence>
<feature type="coiled-coil region" evidence="1">
    <location>
        <begin position="665"/>
        <end position="709"/>
    </location>
</feature>
<feature type="compositionally biased region" description="Polar residues" evidence="2">
    <location>
        <begin position="724"/>
        <end position="734"/>
    </location>
</feature>
<evidence type="ECO:0000313" key="5">
    <source>
        <dbReference type="Proteomes" id="UP000014254"/>
    </source>
</evidence>
<feature type="region of interest" description="Disordered" evidence="2">
    <location>
        <begin position="724"/>
        <end position="750"/>
    </location>
</feature>
<evidence type="ECO:0000313" key="4">
    <source>
        <dbReference type="EMBL" id="EPB83716.1"/>
    </source>
</evidence>
<dbReference type="CDD" id="cd01650">
    <property type="entry name" value="RT_nLTR_like"/>
    <property type="match status" value="1"/>
</dbReference>
<dbReference type="SUPFAM" id="SSF56219">
    <property type="entry name" value="DNase I-like"/>
    <property type="match status" value="2"/>
</dbReference>
<dbReference type="Pfam" id="PF00078">
    <property type="entry name" value="RVT_1"/>
    <property type="match status" value="1"/>
</dbReference>
<reference evidence="5" key="1">
    <citation type="submission" date="2013-05" db="EMBL/GenBank/DDBJ databases">
        <title>The Genome sequence of Mucor circinelloides f. circinelloides 1006PhL.</title>
        <authorList>
            <consortium name="The Broad Institute Genomics Platform"/>
            <person name="Cuomo C."/>
            <person name="Earl A."/>
            <person name="Findley K."/>
            <person name="Lee S.C."/>
            <person name="Walker B."/>
            <person name="Young S."/>
            <person name="Zeng Q."/>
            <person name="Gargeya S."/>
            <person name="Fitzgerald M."/>
            <person name="Haas B."/>
            <person name="Abouelleil A."/>
            <person name="Allen A.W."/>
            <person name="Alvarado L."/>
            <person name="Arachchi H.M."/>
            <person name="Berlin A.M."/>
            <person name="Chapman S.B."/>
            <person name="Gainer-Dewar J."/>
            <person name="Goldberg J."/>
            <person name="Griggs A."/>
            <person name="Gujja S."/>
            <person name="Hansen M."/>
            <person name="Howarth C."/>
            <person name="Imamovic A."/>
            <person name="Ireland A."/>
            <person name="Larimer J."/>
            <person name="McCowan C."/>
            <person name="Murphy C."/>
            <person name="Pearson M."/>
            <person name="Poon T.W."/>
            <person name="Priest M."/>
            <person name="Roberts A."/>
            <person name="Saif S."/>
            <person name="Shea T."/>
            <person name="Sisk P."/>
            <person name="Sykes S."/>
            <person name="Wortman J."/>
            <person name="Nusbaum C."/>
            <person name="Birren B."/>
        </authorList>
    </citation>
    <scope>NUCLEOTIDE SEQUENCE [LARGE SCALE GENOMIC DNA]</scope>
    <source>
        <strain evidence="5">1006PhL</strain>
    </source>
</reference>
<dbReference type="Proteomes" id="UP000014254">
    <property type="component" value="Unassembled WGS sequence"/>
</dbReference>
<dbReference type="InParanoid" id="S2J0X1"/>
<keyword evidence="5" id="KW-1185">Reference proteome</keyword>
<dbReference type="InterPro" id="IPR000477">
    <property type="entry name" value="RT_dom"/>
</dbReference>
<dbReference type="GO" id="GO:0003824">
    <property type="term" value="F:catalytic activity"/>
    <property type="evidence" value="ECO:0007669"/>
    <property type="project" value="InterPro"/>
</dbReference>
<evidence type="ECO:0000256" key="2">
    <source>
        <dbReference type="SAM" id="MobiDB-lite"/>
    </source>
</evidence>
<dbReference type="eggNOG" id="KOG1075">
    <property type="taxonomic scope" value="Eukaryota"/>
</dbReference>
<dbReference type="Gene3D" id="3.60.10.10">
    <property type="entry name" value="Endonuclease/exonuclease/phosphatase"/>
    <property type="match status" value="2"/>
</dbReference>
<accession>S2J0X1</accession>
<keyword evidence="1" id="KW-0175">Coiled coil</keyword>
<feature type="domain" description="Reverse transcriptase" evidence="3">
    <location>
        <begin position="387"/>
        <end position="648"/>
    </location>
</feature>
<dbReference type="PANTHER" id="PTHR19446">
    <property type="entry name" value="REVERSE TRANSCRIPTASES"/>
    <property type="match status" value="1"/>
</dbReference>
<sequence length="1350" mass="149315">MDRLKEKDPKKADFLFKRRRAAPEVHDVLSHVLDTHVSLITETWLTSGSFPTDWSQYHLYGSKVPGAFNRSSGGITAFVSPSGPFSVSQLPSYNPHTLSLKVGTLTVHCVYFPPPLSSDKMLSAVSALPMMMTRDTILCGDFNARLGSLTGDVTVNALKPWLDEYYFSVLNASLGFSVKTYSSFRCQQEVSSIIDLFLTNIGEAALVNPRLVVESVLFLGSDHRFMPLTFEYVPPLGDDSAAHKRFRSLIQAAKRRSWRKFCFDLEQDFSKATAAIKRIKRNKTSSATYSHPDGPTASVTAMASHLASVYDGSLLTSASRPAAPQLNVSDLPYTVSTDLGLFDADTLVSLIKRLPNRKAPGPDHLKAEMLKALSPDIAPVLSLLFTLCSRWSYTPILWRHAQVFPIHKKGDASDPANFRPISLTSVMRKLFEFALMPALDEHSPSLDVAQGGFRPQRSPLDQALCLHDLMHDYFLTHHHYPVVAFLDIKSAYDTVDRRVIWDALSRSSLPRPILSLLIHMFDDVLVSVLIANHSSVPFSPATGVLQGSVLSPHLYSLYINSLPGVLRAAVNRGTMVSPPGMSGICVNSLLFADDVAIFGSRTDVQTMLDVASDHSFSLGYRWKPSKCAVLCAPTASTRHPLSLYGEPLAVVEEFTYLANLQPMDLSQLIQTVQDQQQQLTSLVERVQHHDNLLARLDILEKENQALKKILQDKDLVIEKLQRSQGSATTNTQPEGGSKSTPQATSTTATATTSFSAIAKKSAHRPDPAQANKRKLAAGRLFKLSAAKGPQGYEYVYIGRSGKILRSEVRRTLRKIGVDTARVLDINFPASEVIGILLHTQYVDEFLSLLRASEAEIYKDFDPMDPDNIADPKYDDLSKEERAGLVAELVHDRAVDALRHIRPLNVSSVGHWFMELYWIDQVELDAAIANAMDRLKEKDPKKADFLFKRRRAAPEVHDVLSHVLDTHVSLITETWLTSGSFPTDWSQYHLYGSKVPGAFNRSSGGITAFVSPSGPFSVSQLPSYNPHTLSLKVGTLTVHCVYFPPPLSSDKMLSAVSALPMMMTRDTILCGDFNARLGSLTGDVTVNALKPWLDEYYFSVLNASLAFGVKTYSSFRCQQEVSSIIDLFLTNIGEAALVNPRLVVESVLFLGSDHRFMPLTFEYVPPLGDDSAAHKRFRSLIQAAKRRSWRKFCFDLEQDFSKATAAIKRIKRNKTSSATYSHPNGSTASVTTMASHLATVYDGSLLFTCASRPDAPPLNASDLPYTISTDLGLFDADALVFLIKCLPNRKAPGPDHLKAEMLKALSPDIAPVLSLLFTLCSQWSYTPILWRHAQVFPIHKKGNDSDDPANF</sequence>
<dbReference type="OrthoDB" id="2272068at2759"/>
<name>S2J0X1_MUCC1</name>
<organism evidence="4 5">
    <name type="scientific">Mucor circinelloides f. circinelloides (strain 1006PhL)</name>
    <name type="common">Mucormycosis agent</name>
    <name type="synonym">Calyptromyces circinelloides</name>
    <dbReference type="NCBI Taxonomy" id="1220926"/>
    <lineage>
        <taxon>Eukaryota</taxon>
        <taxon>Fungi</taxon>
        <taxon>Fungi incertae sedis</taxon>
        <taxon>Mucoromycota</taxon>
        <taxon>Mucoromycotina</taxon>
        <taxon>Mucoromycetes</taxon>
        <taxon>Mucorales</taxon>
        <taxon>Mucorineae</taxon>
        <taxon>Mucoraceae</taxon>
        <taxon>Mucor</taxon>
    </lineage>
</organism>
<dbReference type="STRING" id="1220926.S2J0X1"/>
<dbReference type="EMBL" id="KE124061">
    <property type="protein sequence ID" value="EPB83716.1"/>
    <property type="molecule type" value="Genomic_DNA"/>
</dbReference>
<dbReference type="VEuPathDB" id="FungiDB:HMPREF1544_09510"/>
<dbReference type="PROSITE" id="PS50878">
    <property type="entry name" value="RT_POL"/>
    <property type="match status" value="1"/>
</dbReference>
<feature type="compositionally biased region" description="Low complexity" evidence="2">
    <location>
        <begin position="737"/>
        <end position="750"/>
    </location>
</feature>
<evidence type="ECO:0000259" key="3">
    <source>
        <dbReference type="PROSITE" id="PS50878"/>
    </source>
</evidence>
<proteinExistence type="predicted"/>